<keyword evidence="1" id="KW-0802">TPR repeat</keyword>
<keyword evidence="4" id="KW-1185">Reference proteome</keyword>
<gene>
    <name evidence="3" type="primary">TFC4</name>
    <name evidence="3" type="ORF">PRK78_003749</name>
</gene>
<dbReference type="Proteomes" id="UP001219355">
    <property type="component" value="Chromosome 2"/>
</dbReference>
<dbReference type="GO" id="GO:0006383">
    <property type="term" value="P:transcription by RNA polymerase III"/>
    <property type="evidence" value="ECO:0007669"/>
    <property type="project" value="InterPro"/>
</dbReference>
<sequence>MDDDIASDPSDSDQSSDDDQYEGFGHIRRPRRSDFHGVESETVSFQPSAEELSDSEPYEANQFIDDEAVLSSIDRMDRRSRRQYVDDDSARWGKGIKRGPRRPLEPSAEFKELHSAATSAFIDADYDQAIVLVKQAIHINPEMFAAHALLSEIFLAQGQRGKALAALFSGAHTRPRDPTVWLKVAKMITDHAGDDKTAALRDIIYCYGRVIDVDPKNYDIRFERAAMYRELGYTNRAALEYEKILKDLPHNTRALRHLAETYMDLNDVEKAKALYEETISYYSSLNLEEAADFDWSDINIYVELFGYQGNYWEGLRALRSLSRWLLGRKDETEWDSIWEDDREWDAEDYPRRTSTPWFSPSRYPIDSYGTGLPLELRIKLGIYRLKMGVGFKDEAMSHFIWLTPEKTSPGSKLYDYADLFREAADALKEAGLFQEALIFYVPLQYTQEFADTSLFMAMADCYLACQDDSQAESCLLTVAEYDRTNIEVRAKLAKFYEGIGMMDLALKYVTEAVELERQGSIPMRRRRGTSGSRISQLASELRSVESGFSDHRDVEPEAPTSLDHRMTGPVFFSGPASLPNLKERRPEDRIASEIQDSEHVRYLYQKLLEFSPAMRAGEEEATEDWLDIADALLRTFRSNRAFFPLQARTTFVGYSREARRKAGRLKGANIMDEVQELACRIQAALGDPGTVEFDPDSVPTDYHGISFDSWLDIFLEYALVLACQGHAEEAYDSLGAAADANIWYHSKTSARQIYVCWFACAIRLQDEEILASIARWFMKEYQFVTDTYRLFTTLSRLCGDPRKSLFHSSPSMKFMLRQVKAIDYSLPEDPSIANRPRPAFFERPALATRDDSGNPVPAEDMDVALLVLYGHILYAGRSFTNALNYFFRAYALDPENSAVLLSIGLSYIHHSLKRQSDNRHYLVMQGLSFMQEYRKVREVSTVPQERQEVEFNFARVWHMLSMAHLAVSGYERCLELSREIQADREKKEQVNGGGSGGPYVEDFTREAAYALQCLYAFGGDIEMAKRITKEWLVI</sequence>
<proteinExistence type="predicted"/>
<protein>
    <submittedName>
        <fullName evidence="3">Transcription factor TFIIIC subunit tfc4</fullName>
    </submittedName>
</protein>
<evidence type="ECO:0000256" key="1">
    <source>
        <dbReference type="PROSITE-ProRule" id="PRU00339"/>
    </source>
</evidence>
<organism evidence="3 4">
    <name type="scientific">Emydomyces testavorans</name>
    <dbReference type="NCBI Taxonomy" id="2070801"/>
    <lineage>
        <taxon>Eukaryota</taxon>
        <taxon>Fungi</taxon>
        <taxon>Dikarya</taxon>
        <taxon>Ascomycota</taxon>
        <taxon>Pezizomycotina</taxon>
        <taxon>Eurotiomycetes</taxon>
        <taxon>Eurotiomycetidae</taxon>
        <taxon>Onygenales</taxon>
        <taxon>Nannizziopsiaceae</taxon>
        <taxon>Emydomyces</taxon>
    </lineage>
</organism>
<dbReference type="Gene3D" id="1.25.40.10">
    <property type="entry name" value="Tetratricopeptide repeat domain"/>
    <property type="match status" value="3"/>
</dbReference>
<feature type="region of interest" description="Disordered" evidence="2">
    <location>
        <begin position="1"/>
        <end position="60"/>
    </location>
</feature>
<reference evidence="3" key="1">
    <citation type="submission" date="2023-03" db="EMBL/GenBank/DDBJ databases">
        <title>Emydomyces testavorans Genome Sequence.</title>
        <authorList>
            <person name="Hoyer L."/>
        </authorList>
    </citation>
    <scope>NUCLEOTIDE SEQUENCE</scope>
    <source>
        <strain evidence="3">16-2883</strain>
    </source>
</reference>
<feature type="repeat" description="TPR" evidence="1">
    <location>
        <begin position="863"/>
        <end position="896"/>
    </location>
</feature>
<evidence type="ECO:0000313" key="3">
    <source>
        <dbReference type="EMBL" id="WEW58281.1"/>
    </source>
</evidence>
<feature type="region of interest" description="Disordered" evidence="2">
    <location>
        <begin position="546"/>
        <end position="566"/>
    </location>
</feature>
<dbReference type="Pfam" id="PF14559">
    <property type="entry name" value="TPR_19"/>
    <property type="match status" value="2"/>
</dbReference>
<dbReference type="InterPro" id="IPR039340">
    <property type="entry name" value="Tfc4/TFIIIC-102/Sfc4"/>
</dbReference>
<evidence type="ECO:0000256" key="2">
    <source>
        <dbReference type="SAM" id="MobiDB-lite"/>
    </source>
</evidence>
<dbReference type="PANTHER" id="PTHR23082">
    <property type="entry name" value="TRANSCRIPTION INITIATION FACTOR IIIC TFIIIC , POLYPEPTIDE 3-RELATED"/>
    <property type="match status" value="1"/>
</dbReference>
<name>A0AAF0DIT4_9EURO</name>
<dbReference type="EMBL" id="CP120628">
    <property type="protein sequence ID" value="WEW58281.1"/>
    <property type="molecule type" value="Genomic_DNA"/>
</dbReference>
<dbReference type="PROSITE" id="PS50005">
    <property type="entry name" value="TPR"/>
    <property type="match status" value="1"/>
</dbReference>
<dbReference type="GO" id="GO:0000127">
    <property type="term" value="C:transcription factor TFIIIC complex"/>
    <property type="evidence" value="ECO:0007669"/>
    <property type="project" value="TreeGrafter"/>
</dbReference>
<dbReference type="SMART" id="SM00028">
    <property type="entry name" value="TPR"/>
    <property type="match status" value="7"/>
</dbReference>
<dbReference type="InterPro" id="IPR019734">
    <property type="entry name" value="TPR_rpt"/>
</dbReference>
<dbReference type="InterPro" id="IPR011990">
    <property type="entry name" value="TPR-like_helical_dom_sf"/>
</dbReference>
<dbReference type="SUPFAM" id="SSF48452">
    <property type="entry name" value="TPR-like"/>
    <property type="match status" value="2"/>
</dbReference>
<dbReference type="PANTHER" id="PTHR23082:SF0">
    <property type="entry name" value="GENERAL TRANSCRIPTION FACTOR 3C POLYPEPTIDE 3"/>
    <property type="match status" value="1"/>
</dbReference>
<accession>A0AAF0DIT4</accession>
<dbReference type="AlphaFoldDB" id="A0AAF0DIT4"/>
<evidence type="ECO:0000313" key="4">
    <source>
        <dbReference type="Proteomes" id="UP001219355"/>
    </source>
</evidence>
<feature type="compositionally biased region" description="Acidic residues" evidence="2">
    <location>
        <begin position="1"/>
        <end position="21"/>
    </location>
</feature>